<organism evidence="2 3">
    <name type="scientific">Choiromyces venosus 120613-1</name>
    <dbReference type="NCBI Taxonomy" id="1336337"/>
    <lineage>
        <taxon>Eukaryota</taxon>
        <taxon>Fungi</taxon>
        <taxon>Dikarya</taxon>
        <taxon>Ascomycota</taxon>
        <taxon>Pezizomycotina</taxon>
        <taxon>Pezizomycetes</taxon>
        <taxon>Pezizales</taxon>
        <taxon>Tuberaceae</taxon>
        <taxon>Choiromyces</taxon>
    </lineage>
</organism>
<feature type="transmembrane region" description="Helical" evidence="1">
    <location>
        <begin position="26"/>
        <end position="45"/>
    </location>
</feature>
<protein>
    <submittedName>
        <fullName evidence="2">Uncharacterized protein</fullName>
    </submittedName>
</protein>
<evidence type="ECO:0000313" key="2">
    <source>
        <dbReference type="EMBL" id="RPA97477.1"/>
    </source>
</evidence>
<keyword evidence="1" id="KW-0472">Membrane</keyword>
<dbReference type="Proteomes" id="UP000276215">
    <property type="component" value="Unassembled WGS sequence"/>
</dbReference>
<name>A0A3N4JJM9_9PEZI</name>
<sequence>MDETDLSEKHLSPLWILDLSHHTVDWPAHVFLPVMCLATLGSCSFRRQVNTPRPAPTFSSTPTPFFQALCYSAGTVR</sequence>
<keyword evidence="3" id="KW-1185">Reference proteome</keyword>
<evidence type="ECO:0000313" key="3">
    <source>
        <dbReference type="Proteomes" id="UP000276215"/>
    </source>
</evidence>
<evidence type="ECO:0000256" key="1">
    <source>
        <dbReference type="SAM" id="Phobius"/>
    </source>
</evidence>
<dbReference type="AlphaFoldDB" id="A0A3N4JJM9"/>
<proteinExistence type="predicted"/>
<reference evidence="2 3" key="1">
    <citation type="journal article" date="2018" name="Nat. Ecol. Evol.">
        <title>Pezizomycetes genomes reveal the molecular basis of ectomycorrhizal truffle lifestyle.</title>
        <authorList>
            <person name="Murat C."/>
            <person name="Payen T."/>
            <person name="Noel B."/>
            <person name="Kuo A."/>
            <person name="Morin E."/>
            <person name="Chen J."/>
            <person name="Kohler A."/>
            <person name="Krizsan K."/>
            <person name="Balestrini R."/>
            <person name="Da Silva C."/>
            <person name="Montanini B."/>
            <person name="Hainaut M."/>
            <person name="Levati E."/>
            <person name="Barry K.W."/>
            <person name="Belfiori B."/>
            <person name="Cichocki N."/>
            <person name="Clum A."/>
            <person name="Dockter R.B."/>
            <person name="Fauchery L."/>
            <person name="Guy J."/>
            <person name="Iotti M."/>
            <person name="Le Tacon F."/>
            <person name="Lindquist E.A."/>
            <person name="Lipzen A."/>
            <person name="Malagnac F."/>
            <person name="Mello A."/>
            <person name="Molinier V."/>
            <person name="Miyauchi S."/>
            <person name="Poulain J."/>
            <person name="Riccioni C."/>
            <person name="Rubini A."/>
            <person name="Sitrit Y."/>
            <person name="Splivallo R."/>
            <person name="Traeger S."/>
            <person name="Wang M."/>
            <person name="Zifcakova L."/>
            <person name="Wipf D."/>
            <person name="Zambonelli A."/>
            <person name="Paolocci F."/>
            <person name="Nowrousian M."/>
            <person name="Ottonello S."/>
            <person name="Baldrian P."/>
            <person name="Spatafora J.W."/>
            <person name="Henrissat B."/>
            <person name="Nagy L.G."/>
            <person name="Aury J.M."/>
            <person name="Wincker P."/>
            <person name="Grigoriev I.V."/>
            <person name="Bonfante P."/>
            <person name="Martin F.M."/>
        </authorList>
    </citation>
    <scope>NUCLEOTIDE SEQUENCE [LARGE SCALE GENOMIC DNA]</scope>
    <source>
        <strain evidence="2 3">120613-1</strain>
    </source>
</reference>
<keyword evidence="1" id="KW-0812">Transmembrane</keyword>
<gene>
    <name evidence="2" type="ORF">L873DRAFT_1809758</name>
</gene>
<dbReference type="EMBL" id="ML120404">
    <property type="protein sequence ID" value="RPA97477.1"/>
    <property type="molecule type" value="Genomic_DNA"/>
</dbReference>
<accession>A0A3N4JJM9</accession>
<keyword evidence="1" id="KW-1133">Transmembrane helix</keyword>